<dbReference type="RefSeq" id="WP_147802130.1">
    <property type="nucleotide sequence ID" value="NZ_CP144914.1"/>
</dbReference>
<dbReference type="PANTHER" id="PTHR12697">
    <property type="entry name" value="PBS LYASE HEAT-LIKE PROTEIN"/>
    <property type="match status" value="1"/>
</dbReference>
<dbReference type="InterPro" id="IPR004155">
    <property type="entry name" value="PBS_lyase_HEAT"/>
</dbReference>
<dbReference type="Pfam" id="PF08712">
    <property type="entry name" value="Nfu_N"/>
    <property type="match status" value="1"/>
</dbReference>
<dbReference type="GO" id="GO:0016491">
    <property type="term" value="F:oxidoreductase activity"/>
    <property type="evidence" value="ECO:0007669"/>
    <property type="project" value="TreeGrafter"/>
</dbReference>
<proteinExistence type="predicted"/>
<organism evidence="3 4">
    <name type="scientific">Alkalicoccus halolimnae</name>
    <dbReference type="NCBI Taxonomy" id="1667239"/>
    <lineage>
        <taxon>Bacteria</taxon>
        <taxon>Bacillati</taxon>
        <taxon>Bacillota</taxon>
        <taxon>Bacilli</taxon>
        <taxon>Bacillales</taxon>
        <taxon>Bacillaceae</taxon>
        <taxon>Alkalicoccus</taxon>
    </lineage>
</organism>
<dbReference type="OrthoDB" id="420201at2"/>
<dbReference type="SUPFAM" id="SSF110836">
    <property type="entry name" value="Hypothetical protein SAV1430"/>
    <property type="match status" value="1"/>
</dbReference>
<sequence>MKITAVEPTPSPNTMKFTLSESLPQGKAHNYNKNSIDDAPQFVKDIMSIEGVKGVYHVADFLAVDRHPKTDWQAILPEVKKVFGEESESQEIVQPDEHFGEISVQVQTFKNIPMQVKVTDGEEEKRRALSEKFIKAVGDATKPDDNVVMQRKWEEFKPRYGDLEAVAEEVAEELEASYTEERLLQLAALAEKGEKDNKVTREWLHVTEEMLDEPDWRKRFAALEQMDPKINDLPVLEKALKDEKPSIRRLAVVYLGMLEDDKAIPYLEQAMEDKSVTVRRTAGDAFSDLGSTAGIEAMTKALQDKSKLVRWRAAMYLYEVGDSRAVEQLRSAENDPEFEVALQAKLALARIEGGEEAKGSVWKQMSEAFDKNE</sequence>
<dbReference type="Pfam" id="PF13646">
    <property type="entry name" value="HEAT_2"/>
    <property type="match status" value="1"/>
</dbReference>
<dbReference type="Gene3D" id="1.25.10.10">
    <property type="entry name" value="Leucine-rich Repeat Variant"/>
    <property type="match status" value="1"/>
</dbReference>
<feature type="domain" description="Scaffold protein Nfu/NifU N-terminal" evidence="2">
    <location>
        <begin position="4"/>
        <end position="90"/>
    </location>
</feature>
<dbReference type="Proteomes" id="UP000321816">
    <property type="component" value="Chromosome"/>
</dbReference>
<dbReference type="Gene3D" id="3.30.1370.70">
    <property type="entry name" value="Scaffold protein Nfu/NifU, N-terminal domain"/>
    <property type="match status" value="1"/>
</dbReference>
<protein>
    <submittedName>
        <fullName evidence="3">Conserved virulence factor C family protein</fullName>
    </submittedName>
</protein>
<evidence type="ECO:0000313" key="4">
    <source>
        <dbReference type="Proteomes" id="UP000321816"/>
    </source>
</evidence>
<evidence type="ECO:0000256" key="1">
    <source>
        <dbReference type="ARBA" id="ARBA00045876"/>
    </source>
</evidence>
<dbReference type="Pfam" id="PF13769">
    <property type="entry name" value="Virulence_fact"/>
    <property type="match status" value="1"/>
</dbReference>
<dbReference type="EMBL" id="CP144914">
    <property type="protein sequence ID" value="WWD81517.1"/>
    <property type="molecule type" value="Genomic_DNA"/>
</dbReference>
<reference evidence="3 4" key="1">
    <citation type="submission" date="2024-01" db="EMBL/GenBank/DDBJ databases">
        <title>Complete Genome Sequence of Alkalicoccus halolimnae BZ-SZ-XJ29T, a Moderately Halophilic Bacterium Isolated from a Salt Lake.</title>
        <authorList>
            <person name="Zhao B."/>
        </authorList>
    </citation>
    <scope>NUCLEOTIDE SEQUENCE [LARGE SCALE GENOMIC DNA]</scope>
    <source>
        <strain evidence="3 4">BZ-SZ-XJ29</strain>
    </source>
</reference>
<evidence type="ECO:0000259" key="2">
    <source>
        <dbReference type="SMART" id="SM00932"/>
    </source>
</evidence>
<dbReference type="SUPFAM" id="SSF48371">
    <property type="entry name" value="ARM repeat"/>
    <property type="match status" value="1"/>
</dbReference>
<dbReference type="PANTHER" id="PTHR12697:SF37">
    <property type="entry name" value="CONSERVED VIRULENCE FACTOR C"/>
    <property type="match status" value="1"/>
</dbReference>
<evidence type="ECO:0000313" key="3">
    <source>
        <dbReference type="EMBL" id="WWD81517.1"/>
    </source>
</evidence>
<dbReference type="InterPro" id="IPR014824">
    <property type="entry name" value="Nfu/NifU_N"/>
</dbReference>
<gene>
    <name evidence="3" type="ORF">FTX54_008260</name>
</gene>
<name>A0A5C7FAJ0_9BACI</name>
<comment type="function">
    <text evidence="1">Catalyzes the hydroxylation of the N(6)-(4-aminobutyl)-L-lysine intermediate produced by deoxyhypusine synthase/DHPS on a critical lysine of the eukaryotic translation initiation factor 5A/eIF-5A. This is the second step of the post-translational modification of that lysine into an unusual amino acid residue named hypusine. Hypusination is unique to mature eIF-5A factor and is essential for its function.</text>
</comment>
<accession>A0A5C7FAJ0</accession>
<dbReference type="InterPro" id="IPR021133">
    <property type="entry name" value="HEAT_type_2"/>
</dbReference>
<keyword evidence="4" id="KW-1185">Reference proteome</keyword>
<dbReference type="InterPro" id="IPR011989">
    <property type="entry name" value="ARM-like"/>
</dbReference>
<dbReference type="InterPro" id="IPR016024">
    <property type="entry name" value="ARM-type_fold"/>
</dbReference>
<dbReference type="SMART" id="SM00932">
    <property type="entry name" value="Nfu_N"/>
    <property type="match status" value="1"/>
</dbReference>
<dbReference type="PROSITE" id="PS50077">
    <property type="entry name" value="HEAT_REPEAT"/>
    <property type="match status" value="1"/>
</dbReference>
<dbReference type="KEGG" id="ahal:FTX54_008260"/>
<dbReference type="AlphaFoldDB" id="A0A5C7FAJ0"/>
<dbReference type="InterPro" id="IPR025989">
    <property type="entry name" value="Virulence_F_dom"/>
</dbReference>
<dbReference type="InterPro" id="IPR036498">
    <property type="entry name" value="Nfu/NifU_N_sf"/>
</dbReference>
<dbReference type="SMART" id="SM00567">
    <property type="entry name" value="EZ_HEAT"/>
    <property type="match status" value="4"/>
</dbReference>
<dbReference type="Pfam" id="PF03130">
    <property type="entry name" value="HEAT_PBS"/>
    <property type="match status" value="1"/>
</dbReference>